<comment type="caution">
    <text evidence="1">The sequence shown here is derived from an EMBL/GenBank/DDBJ whole genome shotgun (WGS) entry which is preliminary data.</text>
</comment>
<organism evidence="1 2">
    <name type="scientific">Ensete ventricosum</name>
    <name type="common">Abyssinian banana</name>
    <name type="synonym">Musa ensete</name>
    <dbReference type="NCBI Taxonomy" id="4639"/>
    <lineage>
        <taxon>Eukaryota</taxon>
        <taxon>Viridiplantae</taxon>
        <taxon>Streptophyta</taxon>
        <taxon>Embryophyta</taxon>
        <taxon>Tracheophyta</taxon>
        <taxon>Spermatophyta</taxon>
        <taxon>Magnoliopsida</taxon>
        <taxon>Liliopsida</taxon>
        <taxon>Zingiberales</taxon>
        <taxon>Musaceae</taxon>
        <taxon>Ensete</taxon>
    </lineage>
</organism>
<evidence type="ECO:0000313" key="1">
    <source>
        <dbReference type="EMBL" id="RRT66722.1"/>
    </source>
</evidence>
<name>A0A426ZRR4_ENSVE</name>
<dbReference type="AlphaFoldDB" id="A0A426ZRR4"/>
<protein>
    <submittedName>
        <fullName evidence="1">Uncharacterized protein</fullName>
    </submittedName>
</protein>
<evidence type="ECO:0000313" key="2">
    <source>
        <dbReference type="Proteomes" id="UP000287651"/>
    </source>
</evidence>
<reference evidence="1 2" key="1">
    <citation type="journal article" date="2014" name="Agronomy (Basel)">
        <title>A Draft Genome Sequence for Ensete ventricosum, the Drought-Tolerant Tree Against Hunger.</title>
        <authorList>
            <person name="Harrison J."/>
            <person name="Moore K.A."/>
            <person name="Paszkiewicz K."/>
            <person name="Jones T."/>
            <person name="Grant M."/>
            <person name="Ambacheew D."/>
            <person name="Muzemil S."/>
            <person name="Studholme D.J."/>
        </authorList>
    </citation>
    <scope>NUCLEOTIDE SEQUENCE [LARGE SCALE GENOMIC DNA]</scope>
</reference>
<proteinExistence type="predicted"/>
<dbReference type="EMBL" id="AMZH03005320">
    <property type="protein sequence ID" value="RRT66722.1"/>
    <property type="molecule type" value="Genomic_DNA"/>
</dbReference>
<dbReference type="Proteomes" id="UP000287651">
    <property type="component" value="Unassembled WGS sequence"/>
</dbReference>
<accession>A0A426ZRR4</accession>
<sequence>MAVERWWRSKPASESEREKEKEKVMVMGFMVSIIEPWFYRMSVKLRRPFEHGGEINVLRCVASSRLRECFQVNICRQNPVK</sequence>
<gene>
    <name evidence="1" type="ORF">B296_00012271</name>
</gene>